<dbReference type="Proteomes" id="UP001064048">
    <property type="component" value="Chromosome 29"/>
</dbReference>
<evidence type="ECO:0000313" key="1">
    <source>
        <dbReference type="EMBL" id="KAI8433755.1"/>
    </source>
</evidence>
<protein>
    <submittedName>
        <fullName evidence="1">Uncharacterized protein</fullName>
    </submittedName>
</protein>
<dbReference type="EMBL" id="CM046129">
    <property type="protein sequence ID" value="KAI8433755.1"/>
    <property type="molecule type" value="Genomic_DNA"/>
</dbReference>
<gene>
    <name evidence="1" type="ORF">MSG28_015733</name>
</gene>
<reference evidence="1 2" key="1">
    <citation type="journal article" date="2022" name="Genome Biol. Evol.">
        <title>The Spruce Budworm Genome: Reconstructing the Evolutionary History of Antifreeze Proteins.</title>
        <authorList>
            <person name="Beliveau C."/>
            <person name="Gagne P."/>
            <person name="Picq S."/>
            <person name="Vernygora O."/>
            <person name="Keeling C.I."/>
            <person name="Pinkney K."/>
            <person name="Doucet D."/>
            <person name="Wen F."/>
            <person name="Johnston J.S."/>
            <person name="Maaroufi H."/>
            <person name="Boyle B."/>
            <person name="Laroche J."/>
            <person name="Dewar K."/>
            <person name="Juretic N."/>
            <person name="Blackburn G."/>
            <person name="Nisole A."/>
            <person name="Brunet B."/>
            <person name="Brandao M."/>
            <person name="Lumley L."/>
            <person name="Duan J."/>
            <person name="Quan G."/>
            <person name="Lucarotti C.J."/>
            <person name="Roe A.D."/>
            <person name="Sperling F.A.H."/>
            <person name="Levesque R.C."/>
            <person name="Cusson M."/>
        </authorList>
    </citation>
    <scope>NUCLEOTIDE SEQUENCE [LARGE SCALE GENOMIC DNA]</scope>
    <source>
        <strain evidence="1">Glfc:IPQL:Cfum</strain>
    </source>
</reference>
<organism evidence="1 2">
    <name type="scientific">Choristoneura fumiferana</name>
    <name type="common">Spruce budworm moth</name>
    <name type="synonym">Archips fumiferana</name>
    <dbReference type="NCBI Taxonomy" id="7141"/>
    <lineage>
        <taxon>Eukaryota</taxon>
        <taxon>Metazoa</taxon>
        <taxon>Ecdysozoa</taxon>
        <taxon>Arthropoda</taxon>
        <taxon>Hexapoda</taxon>
        <taxon>Insecta</taxon>
        <taxon>Pterygota</taxon>
        <taxon>Neoptera</taxon>
        <taxon>Endopterygota</taxon>
        <taxon>Lepidoptera</taxon>
        <taxon>Glossata</taxon>
        <taxon>Ditrysia</taxon>
        <taxon>Tortricoidea</taxon>
        <taxon>Tortricidae</taxon>
        <taxon>Tortricinae</taxon>
        <taxon>Choristoneura</taxon>
    </lineage>
</organism>
<evidence type="ECO:0000313" key="2">
    <source>
        <dbReference type="Proteomes" id="UP001064048"/>
    </source>
</evidence>
<accession>A0ACC0KC42</accession>
<sequence length="565" mass="62189">MPVGSVSTRGVRGCGASNVFFMNQYRFIYLASLRSAVSTRAVLCEARRQLLNDDLSLIVRNTVAGLASSCFTSIFCESVVLPRSSPPIRTANQELATVVGPCARSARIATTILLANPAVKQQCLHCCVSAWRARQPVKLLALENFWKDHHCQEECAARNLAERSGKSGVISKILLADPSNVILYLSGRFKMAAANTVACATNPAATESLTGFMVLGFSSAQIGSGTSQIFHLREQFRAVIGQFPVRLRGQLAKSAAQESDDKELCSISFSGGIISSLRLLYEQKYPPCIWNTKVLLLKQSEVVGPCARSDRIATTILLANPAVKQQCLHCCVSAWRDYTNVNPLINDKQRQYEVNAGSKTDLMENKHYYYPSHYSDLSRRFVPVYPYEEKTKSLDEDDALASLKELIQASQLQTESVDKEAAKLIPVRAPPELVIAIAKQSAKVKRPTPSIPTEKVLRNNILRSGLVKNWSLHASDSNGRGTGHPDALPPCTEGCWSCWRGAAAGTRRLRMIAWKPSVRASADIPDALQRLSSPNSILKALLYWTRRALQALLLNAYSNSNLKNY</sequence>
<keyword evidence="2" id="KW-1185">Reference proteome</keyword>
<proteinExistence type="predicted"/>
<comment type="caution">
    <text evidence="1">The sequence shown here is derived from an EMBL/GenBank/DDBJ whole genome shotgun (WGS) entry which is preliminary data.</text>
</comment>
<name>A0ACC0KC42_CHOFU</name>